<dbReference type="PROSITE" id="PS50126">
    <property type="entry name" value="S1"/>
    <property type="match status" value="3"/>
</dbReference>
<dbReference type="SMART" id="SM00316">
    <property type="entry name" value="S1"/>
    <property type="match status" value="3"/>
</dbReference>
<keyword evidence="2" id="KW-0547">Nucleotide-binding</keyword>
<dbReference type="GO" id="GO:0005694">
    <property type="term" value="C:chromosome"/>
    <property type="evidence" value="ECO:0007669"/>
    <property type="project" value="UniProtKB-ARBA"/>
</dbReference>
<feature type="domain" description="S1 motif" evidence="6">
    <location>
        <begin position="1225"/>
        <end position="1287"/>
    </location>
</feature>
<dbReference type="Proteomes" id="UP000198670">
    <property type="component" value="Unassembled WGS sequence"/>
</dbReference>
<keyword evidence="4 7" id="KW-0347">Helicase</keyword>
<dbReference type="OrthoDB" id="9757917at2"/>
<dbReference type="FunFam" id="3.40.50.300:FF:000326">
    <property type="entry name" value="P-loop containing nucleoside triphosphate hydrolase"/>
    <property type="match status" value="1"/>
</dbReference>
<comment type="similarity">
    <text evidence="1">Belongs to the DNA2/NAM7 helicase family.</text>
</comment>
<dbReference type="SUPFAM" id="SSF50249">
    <property type="entry name" value="Nucleic acid-binding proteins"/>
    <property type="match status" value="3"/>
</dbReference>
<dbReference type="CDD" id="cd00164">
    <property type="entry name" value="S1_like"/>
    <property type="match status" value="1"/>
</dbReference>
<evidence type="ECO:0000256" key="5">
    <source>
        <dbReference type="ARBA" id="ARBA00022840"/>
    </source>
</evidence>
<gene>
    <name evidence="7" type="ORF">SAMN05444682_10182</name>
</gene>
<dbReference type="PANTHER" id="PTHR43788:SF8">
    <property type="entry name" value="DNA-BINDING PROTEIN SMUBP-2"/>
    <property type="match status" value="1"/>
</dbReference>
<dbReference type="InterPro" id="IPR050534">
    <property type="entry name" value="Coronavir_polyprotein_1ab"/>
</dbReference>
<accession>A0A1I3CLS5</accession>
<dbReference type="InterPro" id="IPR047187">
    <property type="entry name" value="SF1_C_Upf1"/>
</dbReference>
<name>A0A1I3CLS5_9SPHI</name>
<dbReference type="EMBL" id="FOQO01000001">
    <property type="protein sequence ID" value="SFH75161.1"/>
    <property type="molecule type" value="Genomic_DNA"/>
</dbReference>
<dbReference type="Pfam" id="PF00575">
    <property type="entry name" value="S1"/>
    <property type="match status" value="1"/>
</dbReference>
<evidence type="ECO:0000256" key="2">
    <source>
        <dbReference type="ARBA" id="ARBA00022741"/>
    </source>
</evidence>
<dbReference type="PANTHER" id="PTHR43788">
    <property type="entry name" value="DNA2/NAM7 HELICASE FAMILY MEMBER"/>
    <property type="match status" value="1"/>
</dbReference>
<evidence type="ECO:0000313" key="7">
    <source>
        <dbReference type="EMBL" id="SFH75161.1"/>
    </source>
</evidence>
<keyword evidence="3" id="KW-0378">Hydrolase</keyword>
<dbReference type="GO" id="GO:0003676">
    <property type="term" value="F:nucleic acid binding"/>
    <property type="evidence" value="ECO:0007669"/>
    <property type="project" value="InterPro"/>
</dbReference>
<dbReference type="InterPro" id="IPR012340">
    <property type="entry name" value="NA-bd_OB-fold"/>
</dbReference>
<dbReference type="Gene3D" id="2.40.50.140">
    <property type="entry name" value="Nucleic acid-binding proteins"/>
    <property type="match status" value="3"/>
</dbReference>
<reference evidence="7 8" key="1">
    <citation type="submission" date="2016-10" db="EMBL/GenBank/DDBJ databases">
        <authorList>
            <person name="de Groot N.N."/>
        </authorList>
    </citation>
    <scope>NUCLEOTIDE SEQUENCE [LARGE SCALE GENOMIC DNA]</scope>
    <source>
        <strain evidence="7 8">RK1</strain>
    </source>
</reference>
<organism evidence="7 8">
    <name type="scientific">Parapedobacter indicus</name>
    <dbReference type="NCBI Taxonomy" id="1477437"/>
    <lineage>
        <taxon>Bacteria</taxon>
        <taxon>Pseudomonadati</taxon>
        <taxon>Bacteroidota</taxon>
        <taxon>Sphingobacteriia</taxon>
        <taxon>Sphingobacteriales</taxon>
        <taxon>Sphingobacteriaceae</taxon>
        <taxon>Parapedobacter</taxon>
    </lineage>
</organism>
<protein>
    <submittedName>
        <fullName evidence="7">DNA helicase, putative</fullName>
    </submittedName>
</protein>
<dbReference type="SUPFAM" id="SSF52540">
    <property type="entry name" value="P-loop containing nucleoside triphosphate hydrolases"/>
    <property type="match status" value="1"/>
</dbReference>
<dbReference type="SMART" id="SM00382">
    <property type="entry name" value="AAA"/>
    <property type="match status" value="1"/>
</dbReference>
<evidence type="ECO:0000313" key="8">
    <source>
        <dbReference type="Proteomes" id="UP000198670"/>
    </source>
</evidence>
<sequence>MRPNTEISGFELEFTEKFGRGSVIETTIIAIVNPSQIITDFYQDFIGRLSILNLSWCLPSGEAEFKKFKVGDRIQCVVLDIDFPNRQVILSQKHLAKPISDTLTWERIERGDEFNVEIVESYNNTTLVKTKENLYGIISNNFINGSSDKIRVKVNSKLDYSDLFSFVPASLDVEIDEADEYVDPEINFIENELVSFYNFKNSILGVYATNEQLSIIKEGFEQDDRIFSKEFKTNFTLYIQFELGNASYETTFKQNAIPYFLNETVVSLENENKLLELLSNQQHYWLKINTRGNSDKIDFSLYNEDVNFFGEVIIGKDKKEIKFIIKNFSFGHSQYTSSEAKKRNSKYGSFLFSNKIKIISPYGTLPFDNSQQLFLDYALLKTQCFETVNHLKTEAGEILRQEGRTLSIIDKFLEYQISLIDKEKENAVFVEKYDRVPAANQGVAIKISRSIGDSLETDEDTVVNIRLKEDDKLIKLSDGILSYFNDVYIITFHKPIKLELLDKGFYIDKRISKKQFQIQREIIQDFLDKKIKIDHIEALLVKPDRVKTPILKPIQFKNEDLSRTEKEDPTNNQVNAVKKAVGNQNIFLIQGPPGTGKTTVIAEIIQQLVEKGEKILVSGQNHVAVDNVLEKLSQFPKLNLLRVGNPDRIDKQLLKYTIDNLVEDYKIDFKKFILNQLSITEEYTRCKEQGYDKNEFRTQLNQFINSLVNQYGVLKDVYKQRHFILLDGLTGLSKTELNETTELLRKWLDESNNEYEILLKPLIYNSIDVVFATCIGIKSDEVFKEKNFKFDTVIIDEAGKANIAESLVAIELGQKVILVGDQKQLPPYMDSSLIDKADNQSFPNSVYGSEFLEEEILHALKSSFFEFIVNRINAEQFPKDNMEMLNYQHRMHPNIGQFVSESFYDGKVKMGSRTHLNRIEMPSPFNKEVVFFDTSNSKNPFEQNDGFSAKNNTESETISEIILPKLFESNINPSSIAIIAPYKSQVANIKNQINKSESCKFKNIDVSTLDSFQGKEYDIIVFSFTRSSDHNNAPFENGKRKYSKVGFLDDARRLNVAFSRAKKKLILIGNSKTLTDSRSHFDKIFNYTNLFRTLVKLSNKEDIGNFVNVADLYDFKSPFELFLEKYKQGDNAVGKFKSIGKSPKGIFGLFVTVDGVDGLIPYSMMSKDLKESAANLQAGTEMDVSIYWIDVENKRITLNLNNRKKGTAKNKNECWENTIRKYKKGDKVKGIITKEVNFGYFLKIDTGFEGLFHKNNIGRGKVPKVNEPLEVRIIKIDLEKKQIAFSY</sequence>
<dbReference type="Gene3D" id="3.40.50.300">
    <property type="entry name" value="P-loop containing nucleotide triphosphate hydrolases"/>
    <property type="match status" value="2"/>
</dbReference>
<keyword evidence="5" id="KW-0067">ATP-binding</keyword>
<dbReference type="RefSeq" id="WP_090622455.1">
    <property type="nucleotide sequence ID" value="NZ_FOQO01000001.1"/>
</dbReference>
<keyword evidence="8" id="KW-1185">Reference proteome</keyword>
<evidence type="ECO:0000256" key="4">
    <source>
        <dbReference type="ARBA" id="ARBA00022806"/>
    </source>
</evidence>
<dbReference type="STRING" id="1477437.SAMN05444682_10182"/>
<evidence type="ECO:0000256" key="3">
    <source>
        <dbReference type="ARBA" id="ARBA00022801"/>
    </source>
</evidence>
<proteinExistence type="inferred from homology"/>
<feature type="domain" description="S1 motif" evidence="6">
    <location>
        <begin position="21"/>
        <end position="93"/>
    </location>
</feature>
<dbReference type="InterPro" id="IPR003029">
    <property type="entry name" value="S1_domain"/>
</dbReference>
<dbReference type="CDD" id="cd18808">
    <property type="entry name" value="SF1_C_Upf1"/>
    <property type="match status" value="1"/>
</dbReference>
<dbReference type="Pfam" id="PF13087">
    <property type="entry name" value="AAA_12"/>
    <property type="match status" value="1"/>
</dbReference>
<dbReference type="GO" id="GO:0016787">
    <property type="term" value="F:hydrolase activity"/>
    <property type="evidence" value="ECO:0007669"/>
    <property type="project" value="UniProtKB-KW"/>
</dbReference>
<evidence type="ECO:0000256" key="1">
    <source>
        <dbReference type="ARBA" id="ARBA00007913"/>
    </source>
</evidence>
<dbReference type="InterPro" id="IPR041679">
    <property type="entry name" value="DNA2/NAM7-like_C"/>
</dbReference>
<feature type="domain" description="S1 motif" evidence="6">
    <location>
        <begin position="1129"/>
        <end position="1201"/>
    </location>
</feature>
<dbReference type="InterPro" id="IPR041677">
    <property type="entry name" value="DNA2/NAM7_AAA_11"/>
</dbReference>
<evidence type="ECO:0000259" key="6">
    <source>
        <dbReference type="PROSITE" id="PS50126"/>
    </source>
</evidence>
<dbReference type="GO" id="GO:0005524">
    <property type="term" value="F:ATP binding"/>
    <property type="evidence" value="ECO:0007669"/>
    <property type="project" value="UniProtKB-KW"/>
</dbReference>
<dbReference type="Pfam" id="PF13086">
    <property type="entry name" value="AAA_11"/>
    <property type="match status" value="1"/>
</dbReference>
<dbReference type="InterPro" id="IPR003593">
    <property type="entry name" value="AAA+_ATPase"/>
</dbReference>
<dbReference type="InterPro" id="IPR027417">
    <property type="entry name" value="P-loop_NTPase"/>
</dbReference>
<dbReference type="GO" id="GO:0043139">
    <property type="term" value="F:5'-3' DNA helicase activity"/>
    <property type="evidence" value="ECO:0007669"/>
    <property type="project" value="TreeGrafter"/>
</dbReference>